<name>A0ABM7XMY5_THEBO</name>
<sequence>MSVKVDQEPERLEAAAPFALAEVRALGELLPKYPRFKGEGGRSWKARPMPASRA</sequence>
<proteinExistence type="predicted"/>
<accession>A0ABM7XMY5</accession>
<evidence type="ECO:0000313" key="2">
    <source>
        <dbReference type="Proteomes" id="UP000831120"/>
    </source>
</evidence>
<organism evidence="1 2">
    <name type="scientific">Thermus brockianus</name>
    <dbReference type="NCBI Taxonomy" id="56956"/>
    <lineage>
        <taxon>Bacteria</taxon>
        <taxon>Thermotogati</taxon>
        <taxon>Deinococcota</taxon>
        <taxon>Deinococci</taxon>
        <taxon>Thermales</taxon>
        <taxon>Thermaceae</taxon>
        <taxon>Thermus</taxon>
    </lineage>
</organism>
<protein>
    <submittedName>
        <fullName evidence="1">Uncharacterized protein</fullName>
    </submittedName>
</protein>
<keyword evidence="2" id="KW-1185">Reference proteome</keyword>
<evidence type="ECO:0000313" key="1">
    <source>
        <dbReference type="EMBL" id="BDG17744.1"/>
    </source>
</evidence>
<keyword evidence="1" id="KW-0614">Plasmid</keyword>
<reference evidence="1 2" key="1">
    <citation type="journal article" date="2022" name="Microbiol. Resour. Announc.">
        <title>Complete Genome Sequences of Thermus Strains Isolated from Senami Hot Spring in Japan.</title>
        <authorList>
            <person name="Miyazaki K."/>
        </authorList>
    </citation>
    <scope>NUCLEOTIDE SEQUENCE [LARGE SCALE GENOMIC DNA]</scope>
    <source>
        <strain evidence="1 2">SNM4-1</strain>
        <plasmid evidence="1 2">pTbrSNM4-1b</plasmid>
    </source>
</reference>
<gene>
    <name evidence="1" type="ORF">TbrSNM41_24780</name>
</gene>
<geneLocation type="plasmid" evidence="1 2">
    <name>pTbrSNM4-1b</name>
</geneLocation>
<dbReference type="EMBL" id="AP025594">
    <property type="protein sequence ID" value="BDG17744.1"/>
    <property type="molecule type" value="Genomic_DNA"/>
</dbReference>
<dbReference type="Proteomes" id="UP000831120">
    <property type="component" value="Plasmid pTbrSNM4-1b"/>
</dbReference>
<dbReference type="RefSeq" id="WP_244363820.1">
    <property type="nucleotide sequence ID" value="NZ_AP025594.1"/>
</dbReference>